<dbReference type="Proteomes" id="UP000499080">
    <property type="component" value="Unassembled WGS sequence"/>
</dbReference>
<proteinExistence type="predicted"/>
<gene>
    <name evidence="1" type="ORF">AVEN_233146_1</name>
</gene>
<sequence>MTFGLVNAIDTPYGQYAYNYSHPRKPLCSVSYEHIARGSGQLNGSKDRCEVNLPRYTLPSTYTHSTNRESFGFQARR</sequence>
<reference evidence="1 2" key="1">
    <citation type="journal article" date="2019" name="Sci. Rep.">
        <title>Orb-weaving spider Araneus ventricosus genome elucidates the spidroin gene catalogue.</title>
        <authorList>
            <person name="Kono N."/>
            <person name="Nakamura H."/>
            <person name="Ohtoshi R."/>
            <person name="Moran D.A.P."/>
            <person name="Shinohara A."/>
            <person name="Yoshida Y."/>
            <person name="Fujiwara M."/>
            <person name="Mori M."/>
            <person name="Tomita M."/>
            <person name="Arakawa K."/>
        </authorList>
    </citation>
    <scope>NUCLEOTIDE SEQUENCE [LARGE SCALE GENOMIC DNA]</scope>
</reference>
<comment type="caution">
    <text evidence="1">The sequence shown here is derived from an EMBL/GenBank/DDBJ whole genome shotgun (WGS) entry which is preliminary data.</text>
</comment>
<organism evidence="1 2">
    <name type="scientific">Araneus ventricosus</name>
    <name type="common">Orbweaver spider</name>
    <name type="synonym">Epeira ventricosa</name>
    <dbReference type="NCBI Taxonomy" id="182803"/>
    <lineage>
        <taxon>Eukaryota</taxon>
        <taxon>Metazoa</taxon>
        <taxon>Ecdysozoa</taxon>
        <taxon>Arthropoda</taxon>
        <taxon>Chelicerata</taxon>
        <taxon>Arachnida</taxon>
        <taxon>Araneae</taxon>
        <taxon>Araneomorphae</taxon>
        <taxon>Entelegynae</taxon>
        <taxon>Araneoidea</taxon>
        <taxon>Araneidae</taxon>
        <taxon>Araneus</taxon>
    </lineage>
</organism>
<dbReference type="EMBL" id="BGPR01072284">
    <property type="protein sequence ID" value="GBO45225.1"/>
    <property type="molecule type" value="Genomic_DNA"/>
</dbReference>
<feature type="non-terminal residue" evidence="1">
    <location>
        <position position="77"/>
    </location>
</feature>
<dbReference type="AlphaFoldDB" id="A0A4Y2X657"/>
<keyword evidence="2" id="KW-1185">Reference proteome</keyword>
<name>A0A4Y2X657_ARAVE</name>
<evidence type="ECO:0000313" key="1">
    <source>
        <dbReference type="EMBL" id="GBO45225.1"/>
    </source>
</evidence>
<protein>
    <submittedName>
        <fullName evidence="1">Uncharacterized protein</fullName>
    </submittedName>
</protein>
<evidence type="ECO:0000313" key="2">
    <source>
        <dbReference type="Proteomes" id="UP000499080"/>
    </source>
</evidence>
<accession>A0A4Y2X657</accession>